<dbReference type="AlphaFoldDB" id="A0A328XK98"/>
<dbReference type="Pfam" id="PF12833">
    <property type="entry name" value="HTH_18"/>
    <property type="match status" value="1"/>
</dbReference>
<evidence type="ECO:0000259" key="5">
    <source>
        <dbReference type="PROSITE" id="PS01124"/>
    </source>
</evidence>
<dbReference type="Gene3D" id="3.40.50.880">
    <property type="match status" value="1"/>
</dbReference>
<comment type="caution">
    <text evidence="6">The sequence shown here is derived from an EMBL/GenBank/DDBJ whole genome shotgun (WGS) entry which is preliminary data.</text>
</comment>
<dbReference type="InterPro" id="IPR018062">
    <property type="entry name" value="HTH_AraC-typ_CS"/>
</dbReference>
<dbReference type="InterPro" id="IPR052158">
    <property type="entry name" value="INH-QAR"/>
</dbReference>
<feature type="compositionally biased region" description="Polar residues" evidence="4">
    <location>
        <begin position="324"/>
        <end position="335"/>
    </location>
</feature>
<dbReference type="RefSeq" id="WP_112056193.1">
    <property type="nucleotide sequence ID" value="NZ_QLSX01000014.1"/>
</dbReference>
<dbReference type="InterPro" id="IPR020449">
    <property type="entry name" value="Tscrpt_reg_AraC-type_HTH"/>
</dbReference>
<evidence type="ECO:0000313" key="6">
    <source>
        <dbReference type="EMBL" id="RAR57666.1"/>
    </source>
</evidence>
<feature type="domain" description="HTH araC/xylS-type" evidence="5">
    <location>
        <begin position="223"/>
        <end position="321"/>
    </location>
</feature>
<evidence type="ECO:0000256" key="1">
    <source>
        <dbReference type="ARBA" id="ARBA00023015"/>
    </source>
</evidence>
<keyword evidence="3" id="KW-0804">Transcription</keyword>
<dbReference type="OrthoDB" id="6057514at2"/>
<dbReference type="PRINTS" id="PR00032">
    <property type="entry name" value="HTHARAC"/>
</dbReference>
<dbReference type="Proteomes" id="UP000249700">
    <property type="component" value="Unassembled WGS sequence"/>
</dbReference>
<evidence type="ECO:0000256" key="4">
    <source>
        <dbReference type="SAM" id="MobiDB-lite"/>
    </source>
</evidence>
<dbReference type="InterPro" id="IPR018060">
    <property type="entry name" value="HTH_AraC"/>
</dbReference>
<evidence type="ECO:0000256" key="2">
    <source>
        <dbReference type="ARBA" id="ARBA00023125"/>
    </source>
</evidence>
<dbReference type="Gene3D" id="1.10.10.60">
    <property type="entry name" value="Homeodomain-like"/>
    <property type="match status" value="1"/>
</dbReference>
<dbReference type="EMBL" id="QLSX01000014">
    <property type="protein sequence ID" value="RAR57666.1"/>
    <property type="molecule type" value="Genomic_DNA"/>
</dbReference>
<dbReference type="PROSITE" id="PS01124">
    <property type="entry name" value="HTH_ARAC_FAMILY_2"/>
    <property type="match status" value="1"/>
</dbReference>
<dbReference type="PANTHER" id="PTHR43130">
    <property type="entry name" value="ARAC-FAMILY TRANSCRIPTIONAL REGULATOR"/>
    <property type="match status" value="1"/>
</dbReference>
<dbReference type="SUPFAM" id="SSF46689">
    <property type="entry name" value="Homeodomain-like"/>
    <property type="match status" value="2"/>
</dbReference>
<dbReference type="InterPro" id="IPR029062">
    <property type="entry name" value="Class_I_gatase-like"/>
</dbReference>
<keyword evidence="1" id="KW-0805">Transcription regulation</keyword>
<dbReference type="SUPFAM" id="SSF52317">
    <property type="entry name" value="Class I glutamine amidotransferase-like"/>
    <property type="match status" value="1"/>
</dbReference>
<dbReference type="InterPro" id="IPR009057">
    <property type="entry name" value="Homeodomain-like_sf"/>
</dbReference>
<reference evidence="6 7" key="1">
    <citation type="submission" date="2018-06" db="EMBL/GenBank/DDBJ databases">
        <title>Comparative analysis of microorganisms from saline springs in Andes Mountain Range, Colombia.</title>
        <authorList>
            <person name="Rubin E."/>
        </authorList>
    </citation>
    <scope>NUCLEOTIDE SEQUENCE [LARGE SCALE GENOMIC DNA]</scope>
    <source>
        <strain evidence="6 7">USBA-857</strain>
    </source>
</reference>
<keyword evidence="2" id="KW-0238">DNA-binding</keyword>
<feature type="region of interest" description="Disordered" evidence="4">
    <location>
        <begin position="313"/>
        <end position="345"/>
    </location>
</feature>
<dbReference type="GO" id="GO:0003700">
    <property type="term" value="F:DNA-binding transcription factor activity"/>
    <property type="evidence" value="ECO:0007669"/>
    <property type="project" value="InterPro"/>
</dbReference>
<dbReference type="PROSITE" id="PS00041">
    <property type="entry name" value="HTH_ARAC_FAMILY_1"/>
    <property type="match status" value="1"/>
</dbReference>
<name>A0A328XK98_9GAMM</name>
<dbReference type="GO" id="GO:0043565">
    <property type="term" value="F:sequence-specific DNA binding"/>
    <property type="evidence" value="ECO:0007669"/>
    <property type="project" value="InterPro"/>
</dbReference>
<organism evidence="6 7">
    <name type="scientific">Onishia taeanensis</name>
    <dbReference type="NCBI Taxonomy" id="284577"/>
    <lineage>
        <taxon>Bacteria</taxon>
        <taxon>Pseudomonadati</taxon>
        <taxon>Pseudomonadota</taxon>
        <taxon>Gammaproteobacteria</taxon>
        <taxon>Oceanospirillales</taxon>
        <taxon>Halomonadaceae</taxon>
        <taxon>Onishia</taxon>
    </lineage>
</organism>
<dbReference type="SMART" id="SM00342">
    <property type="entry name" value="HTH_ARAC"/>
    <property type="match status" value="1"/>
</dbReference>
<accession>A0A328XK98</accession>
<feature type="compositionally biased region" description="Basic and acidic residues" evidence="4">
    <location>
        <begin position="336"/>
        <end position="345"/>
    </location>
</feature>
<proteinExistence type="predicted"/>
<sequence>MRLTSSAQSPESIGFLLLPRFAMVAFFSAIEPLRIANRISGRPLFHWEVVSRDGRPVTASNGMSLDADHSLEDAPLTPSLAVCSSFAPDDAIDDTLIAWLRERATQGCVLGGMDTGCVVLAAAGLLDDQTVTLHWESLPEFRARFPRVDAVESLYEVTPEGFSCAGGSSAIDMSLDLIRRRHGDDLAERVCDQLLHDQGRRPASRQRDPVWRDPLMPEDPLLTRAIALMEANLDTPLGIAELAAELGLSWRRLERLFVRQLGTSPQRIYMTRRLDHAHRLLRETRHSVMEIALACGFGSASSFTRAFRRHHGLTPSALRGRPSGASSNSPFSNHEPSNHELSNRA</sequence>
<protein>
    <submittedName>
        <fullName evidence="6">AraC family transcriptional regulator with amidase-like domain</fullName>
    </submittedName>
</protein>
<dbReference type="PANTHER" id="PTHR43130:SF3">
    <property type="entry name" value="HTH-TYPE TRANSCRIPTIONAL REGULATOR RV1931C"/>
    <property type="match status" value="1"/>
</dbReference>
<gene>
    <name evidence="6" type="ORF">BCL93_11431</name>
</gene>
<dbReference type="CDD" id="cd03136">
    <property type="entry name" value="GATase1_AraC_ArgR_like"/>
    <property type="match status" value="1"/>
</dbReference>
<evidence type="ECO:0000313" key="7">
    <source>
        <dbReference type="Proteomes" id="UP000249700"/>
    </source>
</evidence>
<evidence type="ECO:0000256" key="3">
    <source>
        <dbReference type="ARBA" id="ARBA00023163"/>
    </source>
</evidence>